<dbReference type="FunFam" id="3.40.50.970:FF:000007">
    <property type="entry name" value="Acetolactate synthase"/>
    <property type="match status" value="1"/>
</dbReference>
<dbReference type="AlphaFoldDB" id="A0ABD4VT20"/>
<feature type="domain" description="Thiamine pyrophosphate enzyme TPP-binding" evidence="5">
    <location>
        <begin position="400"/>
        <end position="547"/>
    </location>
</feature>
<evidence type="ECO:0000259" key="6">
    <source>
        <dbReference type="Pfam" id="PF02776"/>
    </source>
</evidence>
<dbReference type="SUPFAM" id="SSF52467">
    <property type="entry name" value="DHS-like NAD/FAD-binding domain"/>
    <property type="match status" value="1"/>
</dbReference>
<dbReference type="InterPro" id="IPR029061">
    <property type="entry name" value="THDP-binding"/>
</dbReference>
<dbReference type="CDD" id="cd07035">
    <property type="entry name" value="TPP_PYR_POX_like"/>
    <property type="match status" value="1"/>
</dbReference>
<sequence length="595" mass="66235">MKIKVAHYIANFLVKHGVEHIFTVTGGGAMHLNDALGHNDKLTCIYNHHEQASAIAAEGYTRLTNKLAAVCVTSGPGGTNAITGVLGGWLDSIPMFVISGQVKRGTTIHATNLPLRQLGDQEFDIVSSVSSMTKYAHIIMDPNEIRYHLEKAYYLCLKGRGGPVWLDIPLDVQAAIVDTDDLFPFKSEELKENEEPDYDISLSDEILKRIQTAKRPVILAGTGVRLAGAQKEFIELVDKLQIPVVTAWNAHDILWDTHPLYCGRPGTVGTRGGNFIVQNSDVLLVIGCRLNIRQISYNYKAFAPNAFKIVVDIDKNELQKPTIKVDLPIWANLKDVIIDLCSHSSFSEHAQWLDWGRNINIKYSVVLPEYYNSLVLNPYVFIKEFFSGLHDDDNIVCGNGSACVITFQAAILKKNQRLFTNSGCAAMGYGFPAAIGACISRKGKRVICIDGDGSFQMNIQELQTVVYNRLNLKIIYLNNNGYHSIRQTQNNLFQPPLVGVCDGNGLSFPDAERIAYAYGIPFIRVTSFEDISKLHVFMEQDGPIFAEIVVDPKQNFSPKLSSKVLPNGEIVSPSIDDMFPFLDREEYEANKRFIN</sequence>
<protein>
    <submittedName>
        <fullName evidence="7">Thiamine pyrophosphate-binding protein</fullName>
    </submittedName>
</protein>
<dbReference type="InterPro" id="IPR012000">
    <property type="entry name" value="Thiamin_PyroP_enz_cen_dom"/>
</dbReference>
<evidence type="ECO:0000259" key="4">
    <source>
        <dbReference type="Pfam" id="PF00205"/>
    </source>
</evidence>
<dbReference type="RefSeq" id="WP_234185065.1">
    <property type="nucleotide sequence ID" value="NZ_CP133097.1"/>
</dbReference>
<organism evidence="7 8">
    <name type="scientific">Bacteroides fragilis</name>
    <dbReference type="NCBI Taxonomy" id="817"/>
    <lineage>
        <taxon>Bacteria</taxon>
        <taxon>Pseudomonadati</taxon>
        <taxon>Bacteroidota</taxon>
        <taxon>Bacteroidia</taxon>
        <taxon>Bacteroidales</taxon>
        <taxon>Bacteroidaceae</taxon>
        <taxon>Bacteroides</taxon>
    </lineage>
</organism>
<evidence type="ECO:0000313" key="7">
    <source>
        <dbReference type="EMBL" id="MCZ2654696.1"/>
    </source>
</evidence>
<evidence type="ECO:0000256" key="1">
    <source>
        <dbReference type="ARBA" id="ARBA00007812"/>
    </source>
</evidence>
<comment type="similarity">
    <text evidence="1 3">Belongs to the TPP enzyme family.</text>
</comment>
<dbReference type="EMBL" id="JAPUAC010000007">
    <property type="protein sequence ID" value="MCZ2654696.1"/>
    <property type="molecule type" value="Genomic_DNA"/>
</dbReference>
<name>A0ABD4VT20_BACFG</name>
<evidence type="ECO:0000256" key="2">
    <source>
        <dbReference type="ARBA" id="ARBA00023052"/>
    </source>
</evidence>
<dbReference type="InterPro" id="IPR011766">
    <property type="entry name" value="TPP_enzyme_TPP-bd"/>
</dbReference>
<evidence type="ECO:0000256" key="3">
    <source>
        <dbReference type="RuleBase" id="RU362132"/>
    </source>
</evidence>
<dbReference type="Gene3D" id="3.40.50.1220">
    <property type="entry name" value="TPP-binding domain"/>
    <property type="match status" value="1"/>
</dbReference>
<dbReference type="InterPro" id="IPR045229">
    <property type="entry name" value="TPP_enz"/>
</dbReference>
<feature type="domain" description="Thiamine pyrophosphate enzyme N-terminal TPP-binding" evidence="6">
    <location>
        <begin position="4"/>
        <end position="107"/>
    </location>
</feature>
<proteinExistence type="inferred from homology"/>
<dbReference type="InterPro" id="IPR012001">
    <property type="entry name" value="Thiamin_PyroP_enz_TPP-bd_dom"/>
</dbReference>
<dbReference type="GO" id="GO:0019752">
    <property type="term" value="P:carboxylic acid metabolic process"/>
    <property type="evidence" value="ECO:0007669"/>
    <property type="project" value="UniProtKB-ARBA"/>
</dbReference>
<dbReference type="PANTHER" id="PTHR18968:SF142">
    <property type="entry name" value="ACETOLACTATE SYNTHASE"/>
    <property type="match status" value="1"/>
</dbReference>
<reference evidence="7" key="1">
    <citation type="submission" date="2022-12" db="EMBL/GenBank/DDBJ databases">
        <title>Development of a Multilocus Sequence Typing Scheme for Bacteroides fragilis Based on Whole Genome Sequencing Data and Clinical Application.</title>
        <authorList>
            <person name="Nielsen F.D."/>
            <person name="Justesen U.S."/>
        </authorList>
    </citation>
    <scope>NUCLEOTIDE SEQUENCE</scope>
    <source>
        <strain evidence="7">BF_BC_ODE_DK_2015_2</strain>
    </source>
</reference>
<evidence type="ECO:0000313" key="8">
    <source>
        <dbReference type="Proteomes" id="UP001075704"/>
    </source>
</evidence>
<accession>A0ABD4VT20</accession>
<feature type="domain" description="Thiamine pyrophosphate enzyme central" evidence="4">
    <location>
        <begin position="204"/>
        <end position="338"/>
    </location>
</feature>
<keyword evidence="2 3" id="KW-0786">Thiamine pyrophosphate</keyword>
<dbReference type="Gene3D" id="3.40.50.970">
    <property type="match status" value="2"/>
</dbReference>
<evidence type="ECO:0000259" key="5">
    <source>
        <dbReference type="Pfam" id="PF02775"/>
    </source>
</evidence>
<dbReference type="PANTHER" id="PTHR18968">
    <property type="entry name" value="THIAMINE PYROPHOSPHATE ENZYMES"/>
    <property type="match status" value="1"/>
</dbReference>
<dbReference type="SUPFAM" id="SSF52518">
    <property type="entry name" value="Thiamin diphosphate-binding fold (THDP-binding)"/>
    <property type="match status" value="2"/>
</dbReference>
<dbReference type="Proteomes" id="UP001075704">
    <property type="component" value="Unassembled WGS sequence"/>
</dbReference>
<dbReference type="Pfam" id="PF02775">
    <property type="entry name" value="TPP_enzyme_C"/>
    <property type="match status" value="1"/>
</dbReference>
<dbReference type="Pfam" id="PF00205">
    <property type="entry name" value="TPP_enzyme_M"/>
    <property type="match status" value="1"/>
</dbReference>
<gene>
    <name evidence="7" type="ORF">O1422_11050</name>
</gene>
<comment type="caution">
    <text evidence="7">The sequence shown here is derived from an EMBL/GenBank/DDBJ whole genome shotgun (WGS) entry which is preliminary data.</text>
</comment>
<dbReference type="Pfam" id="PF02776">
    <property type="entry name" value="TPP_enzyme_N"/>
    <property type="match status" value="1"/>
</dbReference>
<dbReference type="InterPro" id="IPR029035">
    <property type="entry name" value="DHS-like_NAD/FAD-binding_dom"/>
</dbReference>
<dbReference type="CDD" id="cd00568">
    <property type="entry name" value="TPP_enzymes"/>
    <property type="match status" value="1"/>
</dbReference>